<dbReference type="GO" id="GO:0003677">
    <property type="term" value="F:DNA binding"/>
    <property type="evidence" value="ECO:0007669"/>
    <property type="project" value="InterPro"/>
</dbReference>
<dbReference type="RefSeq" id="WP_002594646.1">
    <property type="nucleotide sequence ID" value="NZ_KB850992.1"/>
</dbReference>
<dbReference type="PATRIC" id="fig|999408.3.peg.5570"/>
<feature type="non-terminal residue" evidence="2">
    <location>
        <position position="1"/>
    </location>
</feature>
<sequence length="505" mass="59008">KTDGRRITFDCYTIHRFLTYARILDPLSKYAIWHKLDSYYEKPGFDYQHILRFMDLLEENYDDYLAWLYRQSNTIVKRDTSVLYYDCTNFYFECEQEDEDIVDEVTGEVMKGLRQYGRCKEHRPNPIVEMGLFMDSQGIPITMCLHPGSTSEQLTAVPLEKEVLKMLPDTKFICCADAGLGSYNIRKFNSMGGRAFIVTQSVKKLSDTLKKAVFNDYGYRLLSDNSPITIRDMKTFDRHEKDNLGLYNDHAYKVIAADKVMDLGLYEDVALKNGRTVQRKAKGTLKQRIIITFSRKMMEYQRTIRNRQIERAKKLLSMKDPEEIKKGPNDVKRFMKRISKTKSGEKAEVEYILDESKIAEEEKYDGYYAVATNLSDPAKDILDVSRKRYQIEDCFRIMKTSFDGRPVNHRLPERIKAHFLICFTALLVYRLMEVKLDEQKTHVTVNDLITTLKNMNVANIHDIEYMALYNGSKALDALTQLTLLPLDRIHYRPKELNGIIKKILK</sequence>
<dbReference type="PANTHER" id="PTHR34614">
    <property type="match status" value="1"/>
</dbReference>
<protein>
    <recommendedName>
        <fullName evidence="1">Transposase IS4-like domain-containing protein</fullName>
    </recommendedName>
</protein>
<comment type="caution">
    <text evidence="2">The sequence shown here is derived from an EMBL/GenBank/DDBJ whole genome shotgun (WGS) entry which is preliminary data.</text>
</comment>
<dbReference type="PANTHER" id="PTHR34614:SF2">
    <property type="entry name" value="TRANSPOSASE IS4-LIKE DOMAIN-CONTAINING PROTEIN"/>
    <property type="match status" value="1"/>
</dbReference>
<dbReference type="SUPFAM" id="SSF53098">
    <property type="entry name" value="Ribonuclease H-like"/>
    <property type="match status" value="1"/>
</dbReference>
<feature type="domain" description="Transposase IS4-like" evidence="1">
    <location>
        <begin position="132"/>
        <end position="427"/>
    </location>
</feature>
<proteinExistence type="predicted"/>
<dbReference type="HOGENOM" id="CLU_539196_0_0_9"/>
<evidence type="ECO:0000259" key="1">
    <source>
        <dbReference type="Pfam" id="PF01609"/>
    </source>
</evidence>
<evidence type="ECO:0000313" key="2">
    <source>
        <dbReference type="EMBL" id="ENZ07433.1"/>
    </source>
</evidence>
<dbReference type="EMBL" id="AGYR01000067">
    <property type="protein sequence ID" value="ENZ07433.1"/>
    <property type="molecule type" value="Genomic_DNA"/>
</dbReference>
<reference evidence="2 3" key="1">
    <citation type="submission" date="2013-01" db="EMBL/GenBank/DDBJ databases">
        <title>The Genome Sequence of Clostridium clostridioforme 90A8.</title>
        <authorList>
            <consortium name="The Broad Institute Genome Sequencing Platform"/>
            <person name="Earl A."/>
            <person name="Ward D."/>
            <person name="Feldgarden M."/>
            <person name="Gevers D."/>
            <person name="Courvalin P."/>
            <person name="Lambert T."/>
            <person name="Walker B."/>
            <person name="Young S.K."/>
            <person name="Zeng Q."/>
            <person name="Gargeya S."/>
            <person name="Fitzgerald M."/>
            <person name="Haas B."/>
            <person name="Abouelleil A."/>
            <person name="Alvarado L."/>
            <person name="Arachchi H.M."/>
            <person name="Berlin A.M."/>
            <person name="Chapman S.B."/>
            <person name="Dewar J."/>
            <person name="Goldberg J."/>
            <person name="Griggs A."/>
            <person name="Gujja S."/>
            <person name="Hansen M."/>
            <person name="Howarth C."/>
            <person name="Imamovic A."/>
            <person name="Larimer J."/>
            <person name="McCowan C."/>
            <person name="Murphy C."/>
            <person name="Neiman D."/>
            <person name="Pearson M."/>
            <person name="Priest M."/>
            <person name="Roberts A."/>
            <person name="Saif S."/>
            <person name="Shea T."/>
            <person name="Sisk P."/>
            <person name="Sykes S."/>
            <person name="Wortman J."/>
            <person name="Nusbaum C."/>
            <person name="Birren B."/>
        </authorList>
    </citation>
    <scope>NUCLEOTIDE SEQUENCE [LARGE SCALE GENOMIC DNA]</scope>
    <source>
        <strain evidence="2 3">90A8</strain>
    </source>
</reference>
<dbReference type="GO" id="GO:0006313">
    <property type="term" value="P:DNA transposition"/>
    <property type="evidence" value="ECO:0007669"/>
    <property type="project" value="InterPro"/>
</dbReference>
<dbReference type="GO" id="GO:0004803">
    <property type="term" value="F:transposase activity"/>
    <property type="evidence" value="ECO:0007669"/>
    <property type="project" value="InterPro"/>
</dbReference>
<gene>
    <name evidence="2" type="ORF">HMPREF1090_05182</name>
</gene>
<dbReference type="Pfam" id="PF01609">
    <property type="entry name" value="DDE_Tnp_1"/>
    <property type="match status" value="1"/>
</dbReference>
<dbReference type="Proteomes" id="UP000013085">
    <property type="component" value="Unassembled WGS sequence"/>
</dbReference>
<name>A0A0E2HGF8_9FIRM</name>
<dbReference type="InterPro" id="IPR002559">
    <property type="entry name" value="Transposase_11"/>
</dbReference>
<dbReference type="InterPro" id="IPR012337">
    <property type="entry name" value="RNaseH-like_sf"/>
</dbReference>
<dbReference type="AlphaFoldDB" id="A0A0E2HGF8"/>
<evidence type="ECO:0000313" key="3">
    <source>
        <dbReference type="Proteomes" id="UP000013085"/>
    </source>
</evidence>
<organism evidence="2 3">
    <name type="scientific">[Clostridium] clostridioforme 90A8</name>
    <dbReference type="NCBI Taxonomy" id="999408"/>
    <lineage>
        <taxon>Bacteria</taxon>
        <taxon>Bacillati</taxon>
        <taxon>Bacillota</taxon>
        <taxon>Clostridia</taxon>
        <taxon>Lachnospirales</taxon>
        <taxon>Lachnospiraceae</taxon>
        <taxon>Enterocloster</taxon>
    </lineage>
</organism>
<accession>A0A0E2HGF8</accession>